<name>A0AAW5BKG2_9FIRM</name>
<protein>
    <recommendedName>
        <fullName evidence="5">GNAT family N-acetyltransferase</fullName>
    </recommendedName>
</protein>
<dbReference type="RefSeq" id="WP_173906061.1">
    <property type="nucleotide sequence ID" value="NZ_BAABZL010000001.1"/>
</dbReference>
<dbReference type="Proteomes" id="UP001299608">
    <property type="component" value="Unassembled WGS sequence"/>
</dbReference>
<keyword evidence="3" id="KW-1185">Reference proteome</keyword>
<comment type="caution">
    <text evidence="1">The sequence shown here is derived from an EMBL/GenBank/DDBJ whole genome shotgun (WGS) entry which is preliminary data.</text>
</comment>
<evidence type="ECO:0000313" key="1">
    <source>
        <dbReference type="EMBL" id="MCG4744740.1"/>
    </source>
</evidence>
<evidence type="ECO:0000313" key="4">
    <source>
        <dbReference type="Proteomes" id="UP001299608"/>
    </source>
</evidence>
<evidence type="ECO:0008006" key="5">
    <source>
        <dbReference type="Google" id="ProtNLM"/>
    </source>
</evidence>
<accession>A0AAW5BKG2</accession>
<reference evidence="1" key="3">
    <citation type="submission" date="2022-01" db="EMBL/GenBank/DDBJ databases">
        <title>Collection of gut derived symbiotic bacterial strains cultured from healthy donors.</title>
        <authorList>
            <person name="Lin H."/>
            <person name="Kohout C."/>
            <person name="Waligurski E."/>
            <person name="Pamer E.G."/>
        </authorList>
    </citation>
    <scope>NUCLEOTIDE SEQUENCE</scope>
    <source>
        <strain evidence="1">DFI.6.55</strain>
    </source>
</reference>
<evidence type="ECO:0000313" key="3">
    <source>
        <dbReference type="Proteomes" id="UP000669239"/>
    </source>
</evidence>
<dbReference type="SUPFAM" id="SSF55729">
    <property type="entry name" value="Acyl-CoA N-acyltransferases (Nat)"/>
    <property type="match status" value="1"/>
</dbReference>
<reference evidence="2" key="2">
    <citation type="submission" date="2020-02" db="EMBL/GenBank/DDBJ databases">
        <authorList>
            <person name="Littmann E."/>
            <person name="Sorbara M."/>
        </authorList>
    </citation>
    <scope>NUCLEOTIDE SEQUENCE</scope>
    <source>
        <strain evidence="2">MSK.1.17</strain>
    </source>
</reference>
<dbReference type="InterPro" id="IPR016181">
    <property type="entry name" value="Acyl_CoA_acyltransferase"/>
</dbReference>
<dbReference type="AlphaFoldDB" id="A0AAW5BKG2"/>
<gene>
    <name evidence="2" type="ORF">G5B36_11745</name>
    <name evidence="1" type="ORF">L0N08_04890</name>
</gene>
<evidence type="ECO:0000313" key="2">
    <source>
        <dbReference type="EMBL" id="NSJ49375.1"/>
    </source>
</evidence>
<reference evidence="2 3" key="1">
    <citation type="journal article" date="2020" name="Cell Host Microbe">
        <title>Functional and Genomic Variation between Human-Derived Isolates of Lachnospiraceae Reveals Inter- and Intra-Species Diversity.</title>
        <authorList>
            <person name="Sorbara M.T."/>
            <person name="Littmann E.R."/>
            <person name="Fontana E."/>
            <person name="Moody T.U."/>
            <person name="Kohout C.E."/>
            <person name="Gjonbalaj M."/>
            <person name="Eaton V."/>
            <person name="Seok R."/>
            <person name="Leiner I.M."/>
            <person name="Pamer E.G."/>
        </authorList>
    </citation>
    <scope>NUCLEOTIDE SEQUENCE [LARGE SCALE GENOMIC DNA]</scope>
    <source>
        <strain evidence="2 3">MSK.1.17</strain>
    </source>
</reference>
<dbReference type="EMBL" id="JAAITT010000014">
    <property type="protein sequence ID" value="NSJ49375.1"/>
    <property type="molecule type" value="Genomic_DNA"/>
</dbReference>
<dbReference type="Proteomes" id="UP000669239">
    <property type="component" value="Unassembled WGS sequence"/>
</dbReference>
<organism evidence="1 4">
    <name type="scientific">Enterocloster aldenensis</name>
    <dbReference type="NCBI Taxonomy" id="358742"/>
    <lineage>
        <taxon>Bacteria</taxon>
        <taxon>Bacillati</taxon>
        <taxon>Bacillota</taxon>
        <taxon>Clostridia</taxon>
        <taxon>Lachnospirales</taxon>
        <taxon>Lachnospiraceae</taxon>
        <taxon>Enterocloster</taxon>
    </lineage>
</organism>
<dbReference type="GeneID" id="97206874"/>
<proteinExistence type="predicted"/>
<dbReference type="EMBL" id="JAKNGE010000005">
    <property type="protein sequence ID" value="MCG4744740.1"/>
    <property type="molecule type" value="Genomic_DNA"/>
</dbReference>
<sequence>MSMDFMIWEARKEDTHSVRLVSDAAGTQAHGFYKRCGYGMGKEQLNF</sequence>